<evidence type="ECO:0000313" key="2">
    <source>
        <dbReference type="Proteomes" id="UP000269396"/>
    </source>
</evidence>
<reference evidence="1 2" key="1">
    <citation type="submission" date="2018-11" db="EMBL/GenBank/DDBJ databases">
        <authorList>
            <consortium name="Pathogen Informatics"/>
        </authorList>
    </citation>
    <scope>NUCLEOTIDE SEQUENCE [LARGE SCALE GENOMIC DNA]</scope>
    <source>
        <strain>Denwood</strain>
        <strain evidence="2">Zambia</strain>
    </source>
</reference>
<evidence type="ECO:0000313" key="1">
    <source>
        <dbReference type="EMBL" id="VDP75436.1"/>
    </source>
</evidence>
<dbReference type="GO" id="GO:0051536">
    <property type="term" value="F:iron-sulfur cluster binding"/>
    <property type="evidence" value="ECO:0007669"/>
    <property type="project" value="InterPro"/>
</dbReference>
<gene>
    <name evidence="1" type="ORF">SMTD_LOCUS17868</name>
</gene>
<dbReference type="GO" id="GO:0016651">
    <property type="term" value="F:oxidoreductase activity, acting on NAD(P)H"/>
    <property type="evidence" value="ECO:0007669"/>
    <property type="project" value="InterPro"/>
</dbReference>
<organism evidence="1 2">
    <name type="scientific">Schistosoma mattheei</name>
    <dbReference type="NCBI Taxonomy" id="31246"/>
    <lineage>
        <taxon>Eukaryota</taxon>
        <taxon>Metazoa</taxon>
        <taxon>Spiralia</taxon>
        <taxon>Lophotrochozoa</taxon>
        <taxon>Platyhelminthes</taxon>
        <taxon>Trematoda</taxon>
        <taxon>Digenea</taxon>
        <taxon>Strigeidida</taxon>
        <taxon>Schistosomatoidea</taxon>
        <taxon>Schistosomatidae</taxon>
        <taxon>Schistosoma</taxon>
    </lineage>
</organism>
<dbReference type="AlphaFoldDB" id="A0A183PU32"/>
<dbReference type="Pfam" id="PF09326">
    <property type="entry name" value="NADH_dhqG_C"/>
    <property type="match status" value="1"/>
</dbReference>
<name>A0A183PU32_9TREM</name>
<dbReference type="InterPro" id="IPR015405">
    <property type="entry name" value="NDUFS1-like_C"/>
</dbReference>
<keyword evidence="2" id="KW-1185">Reference proteome</keyword>
<dbReference type="EMBL" id="UZAL01039435">
    <property type="protein sequence ID" value="VDP75436.1"/>
    <property type="molecule type" value="Genomic_DNA"/>
</dbReference>
<accession>A0A183PU32</accession>
<sequence length="41" mass="4664">MNTNEPIKLSLLTLKDYYITDCISRASQTMAKCVKAVQENE</sequence>
<protein>
    <submittedName>
        <fullName evidence="1">Uncharacterized protein</fullName>
    </submittedName>
</protein>
<dbReference type="STRING" id="31246.A0A183PU32"/>
<dbReference type="Proteomes" id="UP000269396">
    <property type="component" value="Unassembled WGS sequence"/>
</dbReference>
<proteinExistence type="predicted"/>